<reference evidence="2" key="1">
    <citation type="submission" date="2016-06" db="EMBL/GenBank/DDBJ databases">
        <authorList>
            <person name="Varghese N."/>
            <person name="Submissions Spin"/>
        </authorList>
    </citation>
    <scope>NUCLEOTIDE SEQUENCE [LARGE SCALE GENOMIC DNA]</scope>
    <source>
        <strain evidence="2">DSM 44151</strain>
    </source>
</reference>
<evidence type="ECO:0000313" key="1">
    <source>
        <dbReference type="EMBL" id="SCL55158.1"/>
    </source>
</evidence>
<name>A0A1C6UMG0_9ACTN</name>
<evidence type="ECO:0000313" key="2">
    <source>
        <dbReference type="Proteomes" id="UP000198605"/>
    </source>
</evidence>
<dbReference type="STRING" id="47854.GA0070603_1951"/>
<proteinExistence type="predicted"/>
<keyword evidence="2" id="KW-1185">Reference proteome</keyword>
<accession>A0A1C6UMG0</accession>
<dbReference type="RefSeq" id="WP_279627485.1">
    <property type="nucleotide sequence ID" value="NZ_FMIB01000002.1"/>
</dbReference>
<dbReference type="EMBL" id="FMIB01000002">
    <property type="protein sequence ID" value="SCL55158.1"/>
    <property type="molecule type" value="Genomic_DNA"/>
</dbReference>
<protein>
    <submittedName>
        <fullName evidence="1">Uncharacterized protein</fullName>
    </submittedName>
</protein>
<sequence>MQGYDGDWTDGQRGVYDECYRAGTDWAGDPRTPRPRTSSR</sequence>
<gene>
    <name evidence="1" type="ORF">GA0070603_1951</name>
</gene>
<dbReference type="GeneID" id="95586948"/>
<dbReference type="Proteomes" id="UP000198605">
    <property type="component" value="Unassembled WGS sequence"/>
</dbReference>
<organism evidence="1 2">
    <name type="scientific">Micromonospora chersina</name>
    <dbReference type="NCBI Taxonomy" id="47854"/>
    <lineage>
        <taxon>Bacteria</taxon>
        <taxon>Bacillati</taxon>
        <taxon>Actinomycetota</taxon>
        <taxon>Actinomycetes</taxon>
        <taxon>Micromonosporales</taxon>
        <taxon>Micromonosporaceae</taxon>
        <taxon>Micromonospora</taxon>
    </lineage>
</organism>
<dbReference type="AlphaFoldDB" id="A0A1C6UMG0"/>